<feature type="signal peptide" evidence="1">
    <location>
        <begin position="1"/>
        <end position="27"/>
    </location>
</feature>
<protein>
    <submittedName>
        <fullName evidence="3">VaFE repeat-containing surface-anchored protein</fullName>
    </submittedName>
</protein>
<name>A0ABT9JGH5_9RHOB</name>
<proteinExistence type="predicted"/>
<dbReference type="EMBL" id="JAVAMQ010000021">
    <property type="protein sequence ID" value="MDP5308715.1"/>
    <property type="molecule type" value="Genomic_DNA"/>
</dbReference>
<evidence type="ECO:0000313" key="4">
    <source>
        <dbReference type="Proteomes" id="UP001224997"/>
    </source>
</evidence>
<dbReference type="RefSeq" id="WP_305964554.1">
    <property type="nucleotide sequence ID" value="NZ_JAVAMQ010000021.1"/>
</dbReference>
<evidence type="ECO:0000313" key="3">
    <source>
        <dbReference type="EMBL" id="MDP5308715.1"/>
    </source>
</evidence>
<feature type="domain" description="T-Q ester bond containing" evidence="2">
    <location>
        <begin position="39"/>
        <end position="114"/>
    </location>
</feature>
<sequence length="304" mass="32055">MPHLTSRARAAVLLALVTVVTAPVASAQVPDARAGLAGVVVDAADGNRFFTRSGGVARDDVTFDGLVPGQHYTLRAQLVDVQTGQAVGEPLFTGFTAEAAEGTMSLELPVPANRTRFNIDYASQLTLYAGDVDEARGRGAILLAALTDAESPERVVQVHAVQRIAVTAVDGADGDHSLPAEGGTIKATVAYENLVEGYDYTLWGELLTASGQSTAIFASIPDHVPDSKNGSVTMSFSVPEGLEGQQLIPSVGLYHQSRVELLADGRLTVLPDAPNPVMIASDPNLDVEDKRVDVGEPFRMDDQH</sequence>
<evidence type="ECO:0000256" key="1">
    <source>
        <dbReference type="SAM" id="SignalP"/>
    </source>
</evidence>
<dbReference type="InterPro" id="IPR041100">
    <property type="entry name" value="TQ"/>
</dbReference>
<feature type="chain" id="PRO_5046352402" evidence="1">
    <location>
        <begin position="28"/>
        <end position="304"/>
    </location>
</feature>
<accession>A0ABT9JGH5</accession>
<dbReference type="Pfam" id="PF18202">
    <property type="entry name" value="TQ"/>
    <property type="match status" value="2"/>
</dbReference>
<dbReference type="NCBIfam" id="NF033903">
    <property type="entry name" value="VaFE_rpt"/>
    <property type="match status" value="2"/>
</dbReference>
<keyword evidence="1" id="KW-0732">Signal</keyword>
<dbReference type="Gene3D" id="2.60.40.3930">
    <property type="match status" value="2"/>
</dbReference>
<feature type="domain" description="T-Q ester bond containing" evidence="2">
    <location>
        <begin position="164"/>
        <end position="241"/>
    </location>
</feature>
<reference evidence="3 4" key="1">
    <citation type="submission" date="2023-08" db="EMBL/GenBank/DDBJ databases">
        <authorList>
            <person name="Park J.-S."/>
        </authorList>
    </citation>
    <scope>NUCLEOTIDE SEQUENCE [LARGE SCALE GENOMIC DNA]</scope>
    <source>
        <strain evidence="3 4">2205BS29-5</strain>
    </source>
</reference>
<evidence type="ECO:0000259" key="2">
    <source>
        <dbReference type="Pfam" id="PF18202"/>
    </source>
</evidence>
<dbReference type="Proteomes" id="UP001224997">
    <property type="component" value="Unassembled WGS sequence"/>
</dbReference>
<comment type="caution">
    <text evidence="3">The sequence shown here is derived from an EMBL/GenBank/DDBJ whole genome shotgun (WGS) entry which is preliminary data.</text>
</comment>
<organism evidence="3 4">
    <name type="scientific">Paracoccus spongiarum</name>
    <dbReference type="NCBI Taxonomy" id="3064387"/>
    <lineage>
        <taxon>Bacteria</taxon>
        <taxon>Pseudomonadati</taxon>
        <taxon>Pseudomonadota</taxon>
        <taxon>Alphaproteobacteria</taxon>
        <taxon>Rhodobacterales</taxon>
        <taxon>Paracoccaceae</taxon>
        <taxon>Paracoccus</taxon>
    </lineage>
</organism>
<keyword evidence="4" id="KW-1185">Reference proteome</keyword>
<gene>
    <name evidence="3" type="ORF">Q5Y72_16660</name>
</gene>